<dbReference type="InterPro" id="IPR041370">
    <property type="entry name" value="Mlase_EEF1AKMT1/ZCCHC4"/>
</dbReference>
<gene>
    <name evidence="5" type="ORF">BSAL_03855</name>
</gene>
<keyword evidence="2" id="KW-0963">Cytoplasm</keyword>
<organism evidence="5 6">
    <name type="scientific">Bodo saltans</name>
    <name type="common">Flagellated protozoan</name>
    <dbReference type="NCBI Taxonomy" id="75058"/>
    <lineage>
        <taxon>Eukaryota</taxon>
        <taxon>Discoba</taxon>
        <taxon>Euglenozoa</taxon>
        <taxon>Kinetoplastea</taxon>
        <taxon>Metakinetoplastina</taxon>
        <taxon>Eubodonida</taxon>
        <taxon>Bodonidae</taxon>
        <taxon>Bodo</taxon>
    </lineage>
</organism>
<dbReference type="PANTHER" id="PTHR13200">
    <property type="entry name" value="EEF1A LYSINE METHYLTRANSFERASE 1"/>
    <property type="match status" value="1"/>
</dbReference>
<evidence type="ECO:0000256" key="4">
    <source>
        <dbReference type="ARBA" id="ARBA00022679"/>
    </source>
</evidence>
<dbReference type="EMBL" id="CYKH01000315">
    <property type="protein sequence ID" value="CUI12950.1"/>
    <property type="molecule type" value="Genomic_DNA"/>
</dbReference>
<name>A0A0S4KEA9_BODSA</name>
<dbReference type="GO" id="GO:0032259">
    <property type="term" value="P:methylation"/>
    <property type="evidence" value="ECO:0007669"/>
    <property type="project" value="UniProtKB-KW"/>
</dbReference>
<evidence type="ECO:0000256" key="1">
    <source>
        <dbReference type="ARBA" id="ARBA00004496"/>
    </source>
</evidence>
<evidence type="ECO:0000256" key="2">
    <source>
        <dbReference type="ARBA" id="ARBA00022490"/>
    </source>
</evidence>
<evidence type="ECO:0000313" key="5">
    <source>
        <dbReference type="EMBL" id="CUI12950.1"/>
    </source>
</evidence>
<keyword evidence="3 5" id="KW-0489">Methyltransferase</keyword>
<dbReference type="PANTHER" id="PTHR13200:SF1">
    <property type="entry name" value="NUCLEIC ACID BINDING PROTEIN"/>
    <property type="match status" value="1"/>
</dbReference>
<dbReference type="AlphaFoldDB" id="A0A0S4KEA9"/>
<accession>A0A0S4KEA9</accession>
<dbReference type="InterPro" id="IPR019369">
    <property type="entry name" value="Efm5/EEF1AKMT1"/>
</dbReference>
<dbReference type="Proteomes" id="UP000051952">
    <property type="component" value="Unassembled WGS sequence"/>
</dbReference>
<sequence length="405" mass="45882">MSSASFDIANERSDLNQYWYSPASIEKLVAEVKHHATRCAFLSCPSLYFALPADDALRQQSHVFEFDRQWAGDRGFVFYDYHKPLQVPIQLCDSFDYVVVDPPFITREVWSQYLETVQMLLKKGGKVLFTSVLENHGMHSQGLDQGLYVPLYRPSIPHLTYQYHCFTNYIATQLQVQNPELEPEDAKTRSALRMANDLRESEKEFTAQMQNRSREGETPLPALARANADGTSDGGRVMKWTHIPEGLTMYKDGAEAPPPEEQEIDYGPEYKSAVERRALCDAFKRGVDQSQRFLDALLKLQGKSNAEVEVAKVETERLQLLDSMEALSATLLADPYKSTPDELLIPVMKECVAAYRAVKIERQLLQELAADATRKYKSPVFQRQKELLAEMKILKKNAANAAAAA</sequence>
<dbReference type="GO" id="GO:0003676">
    <property type="term" value="F:nucleic acid binding"/>
    <property type="evidence" value="ECO:0007669"/>
    <property type="project" value="InterPro"/>
</dbReference>
<evidence type="ECO:0000313" key="6">
    <source>
        <dbReference type="Proteomes" id="UP000051952"/>
    </source>
</evidence>
<dbReference type="VEuPathDB" id="TriTrypDB:BSAL_03855"/>
<dbReference type="InterPro" id="IPR029063">
    <property type="entry name" value="SAM-dependent_MTases_sf"/>
</dbReference>
<proteinExistence type="predicted"/>
<keyword evidence="6" id="KW-1185">Reference proteome</keyword>
<dbReference type="GO" id="GO:0005737">
    <property type="term" value="C:cytoplasm"/>
    <property type="evidence" value="ECO:0007669"/>
    <property type="project" value="UniProtKB-SubCell"/>
</dbReference>
<keyword evidence="4 5" id="KW-0808">Transferase</keyword>
<dbReference type="InterPro" id="IPR002052">
    <property type="entry name" value="DNA_methylase_N6_adenine_CS"/>
</dbReference>
<dbReference type="PROSITE" id="PS00092">
    <property type="entry name" value="N6_MTASE"/>
    <property type="match status" value="1"/>
</dbReference>
<comment type="subcellular location">
    <subcellularLocation>
        <location evidence="1">Cytoplasm</location>
    </subcellularLocation>
</comment>
<dbReference type="GO" id="GO:0016279">
    <property type="term" value="F:protein-lysine N-methyltransferase activity"/>
    <property type="evidence" value="ECO:0007669"/>
    <property type="project" value="InterPro"/>
</dbReference>
<dbReference type="OrthoDB" id="206354at2759"/>
<evidence type="ECO:0000256" key="3">
    <source>
        <dbReference type="ARBA" id="ARBA00022603"/>
    </source>
</evidence>
<reference evidence="6" key="1">
    <citation type="submission" date="2015-09" db="EMBL/GenBank/DDBJ databases">
        <authorList>
            <consortium name="Pathogen Informatics"/>
        </authorList>
    </citation>
    <scope>NUCLEOTIDE SEQUENCE [LARGE SCALE GENOMIC DNA]</scope>
    <source>
        <strain evidence="6">Lake Konstanz</strain>
    </source>
</reference>
<dbReference type="SUPFAM" id="SSF53335">
    <property type="entry name" value="S-adenosyl-L-methionine-dependent methyltransferases"/>
    <property type="match status" value="1"/>
</dbReference>
<dbReference type="OMA" id="DAMQRHM"/>
<dbReference type="Pfam" id="PF10237">
    <property type="entry name" value="N6-adenineMlase"/>
    <property type="match status" value="1"/>
</dbReference>
<protein>
    <submittedName>
        <fullName evidence="5">Methyltransferase, putative</fullName>
    </submittedName>
</protein>